<organism evidence="1">
    <name type="scientific">Glycine max</name>
    <name type="common">Soybean</name>
    <name type="synonym">Glycine hispida</name>
    <dbReference type="NCBI Taxonomy" id="3847"/>
    <lineage>
        <taxon>Eukaryota</taxon>
        <taxon>Viridiplantae</taxon>
        <taxon>Streptophyta</taxon>
        <taxon>Embryophyta</taxon>
        <taxon>Tracheophyta</taxon>
        <taxon>Spermatophyta</taxon>
        <taxon>Magnoliopsida</taxon>
        <taxon>eudicotyledons</taxon>
        <taxon>Gunneridae</taxon>
        <taxon>Pentapetalae</taxon>
        <taxon>rosids</taxon>
        <taxon>fabids</taxon>
        <taxon>Fabales</taxon>
        <taxon>Fabaceae</taxon>
        <taxon>Papilionoideae</taxon>
        <taxon>50 kb inversion clade</taxon>
        <taxon>NPAAA clade</taxon>
        <taxon>indigoferoid/millettioid clade</taxon>
        <taxon>Phaseoleae</taxon>
        <taxon>Glycine</taxon>
        <taxon>Glycine subgen. Soja</taxon>
    </lineage>
</organism>
<gene>
    <name evidence="1" type="ORF">GLYMA_16G110500</name>
</gene>
<name>A0A0R0FP93_SOYBN</name>
<dbReference type="EMBL" id="CM000849">
    <property type="protein sequence ID" value="KRH07782.1"/>
    <property type="molecule type" value="Genomic_DNA"/>
</dbReference>
<dbReference type="Gramene" id="KRH07783">
    <property type="protein sequence ID" value="KRH07783"/>
    <property type="gene ID" value="GLYMA_16G110500"/>
</dbReference>
<protein>
    <submittedName>
        <fullName evidence="1 2">Uncharacterized protein</fullName>
    </submittedName>
</protein>
<keyword evidence="3" id="KW-1185">Reference proteome</keyword>
<accession>A0A0R0FP93</accession>
<proteinExistence type="predicted"/>
<dbReference type="EnsemblPlants" id="KRH07783">
    <property type="protein sequence ID" value="KRH07783"/>
    <property type="gene ID" value="GLYMA_16G110500"/>
</dbReference>
<dbReference type="EMBL" id="CM000849">
    <property type="protein sequence ID" value="KRH07783.1"/>
    <property type="molecule type" value="Genomic_DNA"/>
</dbReference>
<evidence type="ECO:0000313" key="3">
    <source>
        <dbReference type="Proteomes" id="UP000008827"/>
    </source>
</evidence>
<dbReference type="EnsemblPlants" id="KRH07782">
    <property type="protein sequence ID" value="KRH07782"/>
    <property type="gene ID" value="GLYMA_16G110500"/>
</dbReference>
<evidence type="ECO:0000313" key="2">
    <source>
        <dbReference type="EnsemblPlants" id="KRH07782"/>
    </source>
</evidence>
<sequence length="92" mass="10437">MYLLGITNQLNRKPALDHGSGAGVPAPPFSADTSFFCFVHRIPMLQALSLISYNYRDTCSHLTHLPFSDHCYNNIYSMVCWRVPATCLTQWL</sequence>
<evidence type="ECO:0000313" key="1">
    <source>
        <dbReference type="EMBL" id="KRH07783.1"/>
    </source>
</evidence>
<dbReference type="Proteomes" id="UP000008827">
    <property type="component" value="Chromosome 16"/>
</dbReference>
<reference evidence="1 2" key="1">
    <citation type="journal article" date="2010" name="Nature">
        <title>Genome sequence of the palaeopolyploid soybean.</title>
        <authorList>
            <person name="Schmutz J."/>
            <person name="Cannon S.B."/>
            <person name="Schlueter J."/>
            <person name="Ma J."/>
            <person name="Mitros T."/>
            <person name="Nelson W."/>
            <person name="Hyten D.L."/>
            <person name="Song Q."/>
            <person name="Thelen J.J."/>
            <person name="Cheng J."/>
            <person name="Xu D."/>
            <person name="Hellsten U."/>
            <person name="May G.D."/>
            <person name="Yu Y."/>
            <person name="Sakurai T."/>
            <person name="Umezawa T."/>
            <person name="Bhattacharyya M.K."/>
            <person name="Sandhu D."/>
            <person name="Valliyodan B."/>
            <person name="Lindquist E."/>
            <person name="Peto M."/>
            <person name="Grant D."/>
            <person name="Shu S."/>
            <person name="Goodstein D."/>
            <person name="Barry K."/>
            <person name="Futrell-Griggs M."/>
            <person name="Abernathy B."/>
            <person name="Du J."/>
            <person name="Tian Z."/>
            <person name="Zhu L."/>
            <person name="Gill N."/>
            <person name="Joshi T."/>
            <person name="Libault M."/>
            <person name="Sethuraman A."/>
            <person name="Zhang X.-C."/>
            <person name="Shinozaki K."/>
            <person name="Nguyen H.T."/>
            <person name="Wing R.A."/>
            <person name="Cregan P."/>
            <person name="Specht J."/>
            <person name="Grimwood J."/>
            <person name="Rokhsar D."/>
            <person name="Stacey G."/>
            <person name="Shoemaker R.C."/>
            <person name="Jackson S.A."/>
        </authorList>
    </citation>
    <scope>NUCLEOTIDE SEQUENCE [LARGE SCALE GENOMIC DNA]</scope>
    <source>
        <strain evidence="2">cv. Williams 82</strain>
        <tissue evidence="1">Callus</tissue>
    </source>
</reference>
<dbReference type="InParanoid" id="A0A0R0FP93"/>
<dbReference type="Gramene" id="KRH07782">
    <property type="protein sequence ID" value="KRH07782"/>
    <property type="gene ID" value="GLYMA_16G110500"/>
</dbReference>
<dbReference type="AlphaFoldDB" id="A0A0R0FP93"/>
<reference evidence="2" key="2">
    <citation type="submission" date="2018-02" db="UniProtKB">
        <authorList>
            <consortium name="EnsemblPlants"/>
        </authorList>
    </citation>
    <scope>IDENTIFICATION</scope>
    <source>
        <strain evidence="2">Williams 82</strain>
    </source>
</reference>
<reference evidence="1" key="3">
    <citation type="submission" date="2018-07" db="EMBL/GenBank/DDBJ databases">
        <title>WGS assembly of Glycine max.</title>
        <authorList>
            <person name="Schmutz J."/>
            <person name="Cannon S."/>
            <person name="Schlueter J."/>
            <person name="Ma J."/>
            <person name="Mitros T."/>
            <person name="Nelson W."/>
            <person name="Hyten D."/>
            <person name="Song Q."/>
            <person name="Thelen J."/>
            <person name="Cheng J."/>
            <person name="Xu D."/>
            <person name="Hellsten U."/>
            <person name="May G."/>
            <person name="Yu Y."/>
            <person name="Sakurai T."/>
            <person name="Umezawa T."/>
            <person name="Bhattacharyya M."/>
            <person name="Sandhu D."/>
            <person name="Valliyodan B."/>
            <person name="Lindquist E."/>
            <person name="Peto M."/>
            <person name="Grant D."/>
            <person name="Shu S."/>
            <person name="Goodstein D."/>
            <person name="Barry K."/>
            <person name="Futrell-Griggs M."/>
            <person name="Abernathy B."/>
            <person name="Du J."/>
            <person name="Tian Z."/>
            <person name="Zhu L."/>
            <person name="Gill N."/>
            <person name="Joshi T."/>
            <person name="Libault M."/>
            <person name="Sethuraman A."/>
            <person name="Zhang X."/>
            <person name="Shinozaki K."/>
            <person name="Nguyen H."/>
            <person name="Wing R."/>
            <person name="Cregan P."/>
            <person name="Specht J."/>
            <person name="Grimwood J."/>
            <person name="Rokhsar D."/>
            <person name="Stacey G."/>
            <person name="Shoemaker R."/>
            <person name="Jackson S."/>
        </authorList>
    </citation>
    <scope>NUCLEOTIDE SEQUENCE</scope>
    <source>
        <tissue evidence="1">Callus</tissue>
    </source>
</reference>